<organism evidence="4 5">
    <name type="scientific">Candidatus Taylorbacteria bacterium RIFCSPHIGHO2_12_FULL_45_16</name>
    <dbReference type="NCBI Taxonomy" id="1802315"/>
    <lineage>
        <taxon>Bacteria</taxon>
        <taxon>Candidatus Tayloriibacteriota</taxon>
    </lineage>
</organism>
<dbReference type="GO" id="GO:0005829">
    <property type="term" value="C:cytosol"/>
    <property type="evidence" value="ECO:0007669"/>
    <property type="project" value="TreeGrafter"/>
</dbReference>
<dbReference type="GO" id="GO:0032259">
    <property type="term" value="P:methylation"/>
    <property type="evidence" value="ECO:0007669"/>
    <property type="project" value="UniProtKB-KW"/>
</dbReference>
<evidence type="ECO:0000313" key="4">
    <source>
        <dbReference type="EMBL" id="OHA29713.1"/>
    </source>
</evidence>
<dbReference type="AlphaFoldDB" id="A0A1G2N107"/>
<dbReference type="Proteomes" id="UP000178089">
    <property type="component" value="Unassembled WGS sequence"/>
</dbReference>
<evidence type="ECO:0000259" key="3">
    <source>
        <dbReference type="Pfam" id="PF00588"/>
    </source>
</evidence>
<name>A0A1G2N107_9BACT</name>
<dbReference type="InterPro" id="IPR029028">
    <property type="entry name" value="Alpha/beta_knot_MTases"/>
</dbReference>
<sequence>MSKIKDIRIFLDNIRSTHNVGSIFRTAETIGISKIYCVGTTPTPIDRFGRKRADISKVALGGENIVLWEYISASKILPLIRKLKKEKFQIISIEQDSKSIDYKKVQVKRKAVIILGNEVGGISKTLLKLSDIIVEIPLLGKKESLNVSVAAGIALFRLLDY</sequence>
<evidence type="ECO:0000313" key="5">
    <source>
        <dbReference type="Proteomes" id="UP000178089"/>
    </source>
</evidence>
<dbReference type="GO" id="GO:0008173">
    <property type="term" value="F:RNA methyltransferase activity"/>
    <property type="evidence" value="ECO:0007669"/>
    <property type="project" value="InterPro"/>
</dbReference>
<evidence type="ECO:0000256" key="2">
    <source>
        <dbReference type="ARBA" id="ARBA00022679"/>
    </source>
</evidence>
<dbReference type="InterPro" id="IPR029026">
    <property type="entry name" value="tRNA_m1G_MTases_N"/>
</dbReference>
<dbReference type="SUPFAM" id="SSF75217">
    <property type="entry name" value="alpha/beta knot"/>
    <property type="match status" value="1"/>
</dbReference>
<dbReference type="STRING" id="1802315.A3F51_03230"/>
<dbReference type="Gene3D" id="3.40.1280.10">
    <property type="match status" value="1"/>
</dbReference>
<dbReference type="Pfam" id="PF00588">
    <property type="entry name" value="SpoU_methylase"/>
    <property type="match status" value="1"/>
</dbReference>
<dbReference type="InterPro" id="IPR004441">
    <property type="entry name" value="rRNA_MeTrfase_TrmH"/>
</dbReference>
<dbReference type="EMBL" id="MHRT01000001">
    <property type="protein sequence ID" value="OHA29713.1"/>
    <property type="molecule type" value="Genomic_DNA"/>
</dbReference>
<accession>A0A1G2N107</accession>
<proteinExistence type="predicted"/>
<protein>
    <recommendedName>
        <fullName evidence="3">tRNA/rRNA methyltransferase SpoU type domain-containing protein</fullName>
    </recommendedName>
</protein>
<evidence type="ECO:0000256" key="1">
    <source>
        <dbReference type="ARBA" id="ARBA00022603"/>
    </source>
</evidence>
<dbReference type="GO" id="GO:0003723">
    <property type="term" value="F:RNA binding"/>
    <property type="evidence" value="ECO:0007669"/>
    <property type="project" value="InterPro"/>
</dbReference>
<dbReference type="GO" id="GO:0006396">
    <property type="term" value="P:RNA processing"/>
    <property type="evidence" value="ECO:0007669"/>
    <property type="project" value="InterPro"/>
</dbReference>
<keyword evidence="1" id="KW-0489">Methyltransferase</keyword>
<reference evidence="4 5" key="1">
    <citation type="journal article" date="2016" name="Nat. Commun.">
        <title>Thousands of microbial genomes shed light on interconnected biogeochemical processes in an aquifer system.</title>
        <authorList>
            <person name="Anantharaman K."/>
            <person name="Brown C.T."/>
            <person name="Hug L.A."/>
            <person name="Sharon I."/>
            <person name="Castelle C.J."/>
            <person name="Probst A.J."/>
            <person name="Thomas B.C."/>
            <person name="Singh A."/>
            <person name="Wilkins M.J."/>
            <person name="Karaoz U."/>
            <person name="Brodie E.L."/>
            <person name="Williams K.H."/>
            <person name="Hubbard S.S."/>
            <person name="Banfield J.F."/>
        </authorList>
    </citation>
    <scope>NUCLEOTIDE SEQUENCE [LARGE SCALE GENOMIC DNA]</scope>
</reference>
<dbReference type="PANTHER" id="PTHR46429">
    <property type="entry name" value="23S RRNA (GUANOSINE-2'-O-)-METHYLTRANSFERASE RLMB"/>
    <property type="match status" value="1"/>
</dbReference>
<gene>
    <name evidence="4" type="ORF">A3F51_03230</name>
</gene>
<feature type="domain" description="tRNA/rRNA methyltransferase SpoU type" evidence="3">
    <location>
        <begin position="7"/>
        <end position="156"/>
    </location>
</feature>
<dbReference type="PANTHER" id="PTHR46429:SF1">
    <property type="entry name" value="23S RRNA (GUANOSINE-2'-O-)-METHYLTRANSFERASE RLMB"/>
    <property type="match status" value="1"/>
</dbReference>
<keyword evidence="2" id="KW-0808">Transferase</keyword>
<dbReference type="InterPro" id="IPR001537">
    <property type="entry name" value="SpoU_MeTrfase"/>
</dbReference>
<comment type="caution">
    <text evidence="4">The sequence shown here is derived from an EMBL/GenBank/DDBJ whole genome shotgun (WGS) entry which is preliminary data.</text>
</comment>